<proteinExistence type="predicted"/>
<name>A0A0E9WFK5_ANGAN</name>
<sequence>MKQIHERNFWMDDGTINTENISCPDLLLSSRSSKSN</sequence>
<protein>
    <submittedName>
        <fullName evidence="1">Uncharacterized protein</fullName>
    </submittedName>
</protein>
<dbReference type="EMBL" id="GBXM01019496">
    <property type="protein sequence ID" value="JAH89081.1"/>
    <property type="molecule type" value="Transcribed_RNA"/>
</dbReference>
<organism evidence="1">
    <name type="scientific">Anguilla anguilla</name>
    <name type="common">European freshwater eel</name>
    <name type="synonym">Muraena anguilla</name>
    <dbReference type="NCBI Taxonomy" id="7936"/>
    <lineage>
        <taxon>Eukaryota</taxon>
        <taxon>Metazoa</taxon>
        <taxon>Chordata</taxon>
        <taxon>Craniata</taxon>
        <taxon>Vertebrata</taxon>
        <taxon>Euteleostomi</taxon>
        <taxon>Actinopterygii</taxon>
        <taxon>Neopterygii</taxon>
        <taxon>Teleostei</taxon>
        <taxon>Anguilliformes</taxon>
        <taxon>Anguillidae</taxon>
        <taxon>Anguilla</taxon>
    </lineage>
</organism>
<reference evidence="1" key="1">
    <citation type="submission" date="2014-11" db="EMBL/GenBank/DDBJ databases">
        <authorList>
            <person name="Amaro Gonzalez C."/>
        </authorList>
    </citation>
    <scope>NUCLEOTIDE SEQUENCE</scope>
</reference>
<reference evidence="1" key="2">
    <citation type="journal article" date="2015" name="Fish Shellfish Immunol.">
        <title>Early steps in the European eel (Anguilla anguilla)-Vibrio vulnificus interaction in the gills: Role of the RtxA13 toxin.</title>
        <authorList>
            <person name="Callol A."/>
            <person name="Pajuelo D."/>
            <person name="Ebbesson L."/>
            <person name="Teles M."/>
            <person name="MacKenzie S."/>
            <person name="Amaro C."/>
        </authorList>
    </citation>
    <scope>NUCLEOTIDE SEQUENCE</scope>
</reference>
<evidence type="ECO:0000313" key="1">
    <source>
        <dbReference type="EMBL" id="JAH89081.1"/>
    </source>
</evidence>
<dbReference type="AlphaFoldDB" id="A0A0E9WFK5"/>
<accession>A0A0E9WFK5</accession>